<dbReference type="EMBL" id="AFNH02000662">
    <property type="protein sequence ID" value="EZG62259.1"/>
    <property type="molecule type" value="Genomic_DNA"/>
</dbReference>
<keyword evidence="3" id="KW-0378">Hydrolase</keyword>
<dbReference type="Proteomes" id="UP000019763">
    <property type="component" value="Unassembled WGS sequence"/>
</dbReference>
<accession>A0A023B5Q1</accession>
<dbReference type="Pfam" id="PF03372">
    <property type="entry name" value="Exo_endo_phos"/>
    <property type="match status" value="1"/>
</dbReference>
<evidence type="ECO:0000313" key="4">
    <source>
        <dbReference type="Proteomes" id="UP000019763"/>
    </source>
</evidence>
<comment type="similarity">
    <text evidence="1">Belongs to the neutral sphingomyelinase family.</text>
</comment>
<evidence type="ECO:0000256" key="1">
    <source>
        <dbReference type="ARBA" id="ARBA00006335"/>
    </source>
</evidence>
<organism evidence="3 4">
    <name type="scientific">Gregarina niphandrodes</name>
    <name type="common">Septate eugregarine</name>
    <dbReference type="NCBI Taxonomy" id="110365"/>
    <lineage>
        <taxon>Eukaryota</taxon>
        <taxon>Sar</taxon>
        <taxon>Alveolata</taxon>
        <taxon>Apicomplexa</taxon>
        <taxon>Conoidasida</taxon>
        <taxon>Gregarinasina</taxon>
        <taxon>Eugregarinorida</taxon>
        <taxon>Gregarinidae</taxon>
        <taxon>Gregarina</taxon>
    </lineage>
</organism>
<dbReference type="GO" id="GO:0004519">
    <property type="term" value="F:endonuclease activity"/>
    <property type="evidence" value="ECO:0007669"/>
    <property type="project" value="UniProtKB-KW"/>
</dbReference>
<dbReference type="eggNOG" id="ENOG502RY4M">
    <property type="taxonomic scope" value="Eukaryota"/>
</dbReference>
<dbReference type="GO" id="GO:0004527">
    <property type="term" value="F:exonuclease activity"/>
    <property type="evidence" value="ECO:0007669"/>
    <property type="project" value="UniProtKB-KW"/>
</dbReference>
<reference evidence="3" key="1">
    <citation type="submission" date="2013-12" db="EMBL/GenBank/DDBJ databases">
        <authorList>
            <person name="Omoto C.K."/>
            <person name="Sibley D."/>
            <person name="Venepally P."/>
            <person name="Hadjithomas M."/>
            <person name="Karamycheva S."/>
            <person name="Brunk B."/>
            <person name="Roos D."/>
            <person name="Caler E."/>
            <person name="Lorenzi H."/>
        </authorList>
    </citation>
    <scope>NUCLEOTIDE SEQUENCE</scope>
</reference>
<name>A0A023B5Q1_GRENI</name>
<dbReference type="InterPro" id="IPR038772">
    <property type="entry name" value="Sph/SMPD2-like"/>
</dbReference>
<dbReference type="PANTHER" id="PTHR16320">
    <property type="entry name" value="SPHINGOMYELINASE FAMILY MEMBER"/>
    <property type="match status" value="1"/>
</dbReference>
<gene>
    <name evidence="3" type="ORF">GNI_088160</name>
</gene>
<dbReference type="Gene3D" id="3.60.10.10">
    <property type="entry name" value="Endonuclease/exonuclease/phosphatase"/>
    <property type="match status" value="1"/>
</dbReference>
<sequence>MDNSAVVGAQEMAGGIDRLSLVTFNAGLLQFKLLGVSWYKNPPFTNRRLRKIPLALRGCDGDVLCLQEVYDNRHACYITDSLGWVYPYSGRCTSGGVLALHNGLLTLSKFPVLDSAFYPFHRITLAESVFGSKGILACTIAVPNLGTLRVLNVHMVSGTVDPESRSLDDIRLQEMIQIVALAQQASLLGHIPLIVGDFNAGPSVCPSSYEHLIEQGWQDAFAAARRPPTYQLPHLTTSATSFEIGPSAPPLREDPDHSPIPPCSEAGFSTPSLGFMKRNLSTHTHTRSG</sequence>
<dbReference type="SUPFAM" id="SSF56219">
    <property type="entry name" value="DNase I-like"/>
    <property type="match status" value="1"/>
</dbReference>
<dbReference type="RefSeq" id="XP_011130731.1">
    <property type="nucleotide sequence ID" value="XM_011132429.1"/>
</dbReference>
<dbReference type="VEuPathDB" id="CryptoDB:GNI_088160"/>
<protein>
    <submittedName>
        <fullName evidence="3">Endonuclease/exonuclease/phosphatase domain protein</fullName>
    </submittedName>
</protein>
<dbReference type="AlphaFoldDB" id="A0A023B5Q1"/>
<dbReference type="GO" id="GO:0004767">
    <property type="term" value="F:sphingomyelin phosphodiesterase activity"/>
    <property type="evidence" value="ECO:0007669"/>
    <property type="project" value="InterPro"/>
</dbReference>
<keyword evidence="3" id="KW-0540">Nuclease</keyword>
<evidence type="ECO:0000313" key="3">
    <source>
        <dbReference type="EMBL" id="EZG62259.1"/>
    </source>
</evidence>
<keyword evidence="4" id="KW-1185">Reference proteome</keyword>
<dbReference type="OrthoDB" id="387657at2759"/>
<dbReference type="PANTHER" id="PTHR16320:SF23">
    <property type="entry name" value="SPHINGOMYELINASE C 1"/>
    <property type="match status" value="1"/>
</dbReference>
<comment type="caution">
    <text evidence="3">The sequence shown here is derived from an EMBL/GenBank/DDBJ whole genome shotgun (WGS) entry which is preliminary data.</text>
</comment>
<dbReference type="GeneID" id="22913143"/>
<feature type="domain" description="Endonuclease/exonuclease/phosphatase" evidence="2">
    <location>
        <begin position="23"/>
        <end position="202"/>
    </location>
</feature>
<proteinExistence type="inferred from homology"/>
<dbReference type="InterPro" id="IPR005135">
    <property type="entry name" value="Endo/exonuclease/phosphatase"/>
</dbReference>
<keyword evidence="3" id="KW-0255">Endonuclease</keyword>
<evidence type="ECO:0000259" key="2">
    <source>
        <dbReference type="Pfam" id="PF03372"/>
    </source>
</evidence>
<dbReference type="InterPro" id="IPR036691">
    <property type="entry name" value="Endo/exonu/phosph_ase_sf"/>
</dbReference>